<evidence type="ECO:0000313" key="3">
    <source>
        <dbReference type="EMBL" id="VVJ21575.1"/>
    </source>
</evidence>
<evidence type="ECO:0000313" key="4">
    <source>
        <dbReference type="Proteomes" id="UP000399805"/>
    </source>
</evidence>
<dbReference type="PANTHER" id="PTHR31528:SF3">
    <property type="entry name" value="THIAMINE BIOSYNTHESIS PROTEIN HI_0357-RELATED"/>
    <property type="match status" value="1"/>
</dbReference>
<evidence type="ECO:0000256" key="1">
    <source>
        <dbReference type="SAM" id="SignalP"/>
    </source>
</evidence>
<dbReference type="EMBL" id="CABVGP010000002">
    <property type="protein sequence ID" value="VVJ21575.1"/>
    <property type="molecule type" value="Genomic_DNA"/>
</dbReference>
<proteinExistence type="predicted"/>
<dbReference type="PANTHER" id="PTHR31528">
    <property type="entry name" value="4-AMINO-5-HYDROXYMETHYL-2-METHYLPYRIMIDINE PHOSPHATE SYNTHASE THI11-RELATED"/>
    <property type="match status" value="1"/>
</dbReference>
<sequence length="338" mass="34906">MKIKTTLTSVAGIASLVLLGACGTGSSQAGSGGPGESFQLHWSWSPSTAGFAVAQDKHLYQNAGLELSITPGKGSGTAVQLVATGKADMGIADSVAIIQAVQKGAPLLVVATINQETNTAMQVLDSSGIRSVADLRGKSVAVPPGGAYSFLFPIFLQSQGLTEKDVKIVNMPFESMVPSLIGGRVDAIVGGQDSHVALAAQGAKFTDFLFGEHGVSGAAHSIFTTKDYAAKNGPAVKKAVAASLQGWSEARANPQEALADIKKLAPDTVENNAREELKVLLPLLCAGGAKYIGLADPARWQQTMSLLERAKLVTGAPDPATFVSYDYLPPQSALTPCS</sequence>
<dbReference type="Pfam" id="PF09084">
    <property type="entry name" value="NMT1"/>
    <property type="match status" value="1"/>
</dbReference>
<name>A0A6I8M0V4_9PSEU</name>
<dbReference type="GO" id="GO:0009228">
    <property type="term" value="P:thiamine biosynthetic process"/>
    <property type="evidence" value="ECO:0007669"/>
    <property type="project" value="InterPro"/>
</dbReference>
<dbReference type="Gene3D" id="3.40.190.10">
    <property type="entry name" value="Periplasmic binding protein-like II"/>
    <property type="match status" value="2"/>
</dbReference>
<dbReference type="SUPFAM" id="SSF53850">
    <property type="entry name" value="Periplasmic binding protein-like II"/>
    <property type="match status" value="1"/>
</dbReference>
<keyword evidence="1" id="KW-0732">Signal</keyword>
<keyword evidence="4" id="KW-1185">Reference proteome</keyword>
<dbReference type="InterPro" id="IPR027939">
    <property type="entry name" value="NMT1/THI5"/>
</dbReference>
<protein>
    <recommendedName>
        <fullName evidence="2">SsuA/THI5-like domain-containing protein</fullName>
    </recommendedName>
</protein>
<feature type="chain" id="PRO_5026004043" description="SsuA/THI5-like domain-containing protein" evidence="1">
    <location>
        <begin position="30"/>
        <end position="338"/>
    </location>
</feature>
<evidence type="ECO:0000259" key="2">
    <source>
        <dbReference type="Pfam" id="PF09084"/>
    </source>
</evidence>
<reference evidence="3 4" key="1">
    <citation type="submission" date="2019-09" db="EMBL/GenBank/DDBJ databases">
        <authorList>
            <person name="Leyn A S."/>
        </authorList>
    </citation>
    <scope>NUCLEOTIDE SEQUENCE [LARGE SCALE GENOMIC DNA]</scope>
    <source>
        <strain evidence="3">AA231_1</strain>
    </source>
</reference>
<dbReference type="RefSeq" id="WP_155546502.1">
    <property type="nucleotide sequence ID" value="NZ_CABVGP010000002.1"/>
</dbReference>
<dbReference type="CDD" id="cd01008">
    <property type="entry name" value="PBP2_NrtA_SsuA_CpmA_like"/>
    <property type="match status" value="1"/>
</dbReference>
<feature type="domain" description="SsuA/THI5-like" evidence="2">
    <location>
        <begin position="46"/>
        <end position="257"/>
    </location>
</feature>
<feature type="signal peptide" evidence="1">
    <location>
        <begin position="1"/>
        <end position="29"/>
    </location>
</feature>
<gene>
    <name evidence="3" type="ORF">AA23TX_06596</name>
</gene>
<dbReference type="Proteomes" id="UP000399805">
    <property type="component" value="Unassembled WGS sequence"/>
</dbReference>
<organism evidence="3 4">
    <name type="scientific">Amycolatopsis camponoti</name>
    <dbReference type="NCBI Taxonomy" id="2606593"/>
    <lineage>
        <taxon>Bacteria</taxon>
        <taxon>Bacillati</taxon>
        <taxon>Actinomycetota</taxon>
        <taxon>Actinomycetes</taxon>
        <taxon>Pseudonocardiales</taxon>
        <taxon>Pseudonocardiaceae</taxon>
        <taxon>Amycolatopsis</taxon>
    </lineage>
</organism>
<dbReference type="InterPro" id="IPR015168">
    <property type="entry name" value="SsuA/THI5"/>
</dbReference>
<dbReference type="AlphaFoldDB" id="A0A6I8M0V4"/>
<dbReference type="PROSITE" id="PS51257">
    <property type="entry name" value="PROKAR_LIPOPROTEIN"/>
    <property type="match status" value="1"/>
</dbReference>
<accession>A0A6I8M0V4</accession>